<comment type="similarity">
    <text evidence="1 7 8">Belongs to the universal ribosomal protein uL3 family.</text>
</comment>
<comment type="subunit">
    <text evidence="7 9">Part of the 50S ribosomal subunit. Forms a cluster with proteins L14 and L19.</text>
</comment>
<keyword evidence="3 7" id="KW-0694">RNA-binding</keyword>
<evidence type="ECO:0000313" key="10">
    <source>
        <dbReference type="EMBL" id="SPF68748.1"/>
    </source>
</evidence>
<dbReference type="GO" id="GO:0019843">
    <property type="term" value="F:rRNA binding"/>
    <property type="evidence" value="ECO:0007669"/>
    <property type="project" value="UniProtKB-UniRule"/>
</dbReference>
<dbReference type="AlphaFoldDB" id="A0A375I3X8"/>
<evidence type="ECO:0000256" key="2">
    <source>
        <dbReference type="ARBA" id="ARBA00022730"/>
    </source>
</evidence>
<dbReference type="FunFam" id="2.40.30.10:FF:000004">
    <property type="entry name" value="50S ribosomal protein L3"/>
    <property type="match status" value="1"/>
</dbReference>
<keyword evidence="4 7" id="KW-0689">Ribosomal protein</keyword>
<dbReference type="InterPro" id="IPR000597">
    <property type="entry name" value="Ribosomal_uL3"/>
</dbReference>
<dbReference type="InterPro" id="IPR019927">
    <property type="entry name" value="Ribosomal_uL3_bac/org-type"/>
</dbReference>
<dbReference type="InterPro" id="IPR019926">
    <property type="entry name" value="Ribosomal_uL3_CS"/>
</dbReference>
<dbReference type="Gene3D" id="2.40.30.10">
    <property type="entry name" value="Translation factors"/>
    <property type="match status" value="1"/>
</dbReference>
<dbReference type="FunFam" id="3.30.160.810:FF:000001">
    <property type="entry name" value="50S ribosomal protein L3"/>
    <property type="match status" value="1"/>
</dbReference>
<keyword evidence="2 7" id="KW-0699">rRNA-binding</keyword>
<dbReference type="PANTHER" id="PTHR11229:SF16">
    <property type="entry name" value="LARGE RIBOSOMAL SUBUNIT PROTEIN UL3C"/>
    <property type="match status" value="1"/>
</dbReference>
<dbReference type="OrthoDB" id="9806135at2"/>
<evidence type="ECO:0000256" key="5">
    <source>
        <dbReference type="ARBA" id="ARBA00023274"/>
    </source>
</evidence>
<evidence type="ECO:0000256" key="3">
    <source>
        <dbReference type="ARBA" id="ARBA00022884"/>
    </source>
</evidence>
<evidence type="ECO:0000256" key="4">
    <source>
        <dbReference type="ARBA" id="ARBA00022980"/>
    </source>
</evidence>
<evidence type="ECO:0000256" key="9">
    <source>
        <dbReference type="RuleBase" id="RU003906"/>
    </source>
</evidence>
<evidence type="ECO:0000256" key="7">
    <source>
        <dbReference type="HAMAP-Rule" id="MF_01325"/>
    </source>
</evidence>
<proteinExistence type="inferred from homology"/>
<name>A0A375I3X8_9ACTN</name>
<dbReference type="GO" id="GO:0006412">
    <property type="term" value="P:translation"/>
    <property type="evidence" value="ECO:0007669"/>
    <property type="project" value="UniProtKB-UniRule"/>
</dbReference>
<dbReference type="Gene3D" id="3.30.160.810">
    <property type="match status" value="1"/>
</dbReference>
<accession>A0A375I3X8</accession>
<reference evidence="11" key="1">
    <citation type="submission" date="2018-02" db="EMBL/GenBank/DDBJ databases">
        <authorList>
            <person name="Hornung B."/>
        </authorList>
    </citation>
    <scope>NUCLEOTIDE SEQUENCE [LARGE SCALE GENOMIC DNA]</scope>
</reference>
<dbReference type="GO" id="GO:0003735">
    <property type="term" value="F:structural constituent of ribosome"/>
    <property type="evidence" value="ECO:0007669"/>
    <property type="project" value="UniProtKB-UniRule"/>
</dbReference>
<dbReference type="PANTHER" id="PTHR11229">
    <property type="entry name" value="50S RIBOSOMAL PROTEIN L3"/>
    <property type="match status" value="1"/>
</dbReference>
<dbReference type="InterPro" id="IPR009000">
    <property type="entry name" value="Transl_B-barrel_sf"/>
</dbReference>
<evidence type="ECO:0000313" key="11">
    <source>
        <dbReference type="Proteomes" id="UP000265962"/>
    </source>
</evidence>
<organism evidence="10 11">
    <name type="scientific">Propionibacterium ruminifibrarum</name>
    <dbReference type="NCBI Taxonomy" id="1962131"/>
    <lineage>
        <taxon>Bacteria</taxon>
        <taxon>Bacillati</taxon>
        <taxon>Actinomycetota</taxon>
        <taxon>Actinomycetes</taxon>
        <taxon>Propionibacteriales</taxon>
        <taxon>Propionibacteriaceae</taxon>
        <taxon>Propionibacterium</taxon>
    </lineage>
</organism>
<dbReference type="GO" id="GO:0022625">
    <property type="term" value="C:cytosolic large ribosomal subunit"/>
    <property type="evidence" value="ECO:0007669"/>
    <property type="project" value="TreeGrafter"/>
</dbReference>
<evidence type="ECO:0000256" key="6">
    <source>
        <dbReference type="ARBA" id="ARBA00035243"/>
    </source>
</evidence>
<dbReference type="Pfam" id="PF00297">
    <property type="entry name" value="Ribosomal_L3"/>
    <property type="match status" value="1"/>
</dbReference>
<evidence type="ECO:0000256" key="1">
    <source>
        <dbReference type="ARBA" id="ARBA00006540"/>
    </source>
</evidence>
<dbReference type="NCBIfam" id="TIGR03625">
    <property type="entry name" value="L3_bact"/>
    <property type="match status" value="1"/>
</dbReference>
<comment type="function">
    <text evidence="7 9">One of the primary rRNA binding proteins, it binds directly near the 3'-end of the 23S rRNA, where it nucleates assembly of the 50S subunit.</text>
</comment>
<dbReference type="RefSeq" id="WP_119716007.1">
    <property type="nucleotide sequence ID" value="NZ_OMOH01000006.1"/>
</dbReference>
<keyword evidence="11" id="KW-1185">Reference proteome</keyword>
<sequence>MTIDRKVKGVLGTKLGMTQLWDENNRLVPVTVIQAGPCVVTQVRTPDKDGYSAVQLGYGAVKAKSVNKPAAGQFAAAGVTPRRYLAEIRTSDAAEYTLGQELGADVFAADEIVDVVGVTKGKGTAGVVKRHGFAGLRASHGVHRKHRSPGGIGACSTPGHVFKGLRMAGRMGNERKTIQNLPVVAVDADKGLILVRGAVPGNKGGLVVVRSAAKKGDAK</sequence>
<protein>
    <recommendedName>
        <fullName evidence="6 7">Large ribosomal subunit protein uL3</fullName>
    </recommendedName>
</protein>
<dbReference type="SUPFAM" id="SSF50447">
    <property type="entry name" value="Translation proteins"/>
    <property type="match status" value="1"/>
</dbReference>
<dbReference type="Proteomes" id="UP000265962">
    <property type="component" value="Unassembled WGS sequence"/>
</dbReference>
<evidence type="ECO:0000256" key="8">
    <source>
        <dbReference type="RuleBase" id="RU003905"/>
    </source>
</evidence>
<gene>
    <name evidence="7" type="primary">rplC</name>
    <name evidence="10" type="ORF">PROPJV5_1723</name>
</gene>
<dbReference type="HAMAP" id="MF_01325_B">
    <property type="entry name" value="Ribosomal_uL3_B"/>
    <property type="match status" value="1"/>
</dbReference>
<keyword evidence="5 7" id="KW-0687">Ribonucleoprotein</keyword>
<dbReference type="PROSITE" id="PS00474">
    <property type="entry name" value="RIBOSOMAL_L3"/>
    <property type="match status" value="1"/>
</dbReference>
<dbReference type="EMBL" id="OMOH01000006">
    <property type="protein sequence ID" value="SPF68748.1"/>
    <property type="molecule type" value="Genomic_DNA"/>
</dbReference>